<dbReference type="Gene3D" id="2.60.120.380">
    <property type="match status" value="2"/>
</dbReference>
<comment type="caution">
    <text evidence="1">The sequence shown here is derived from an EMBL/GenBank/DDBJ whole genome shotgun (WGS) entry which is preliminary data.</text>
</comment>
<dbReference type="InterPro" id="IPR036213">
    <property type="entry name" value="Calpain_III_sf"/>
</dbReference>
<name>A0A3R6Y0N9_APHAT</name>
<sequence>MDIIMDSVDPLVDGASAPHLYDVGVDFEHISLAKGRELGMDAGMAHALEMHAPERRTILSVGRRWGGTDAQSQLRNGDLIVQIDDAIVTSFREVESFMERMLLTLEAPVDLAINLRLVGGDGQRVGSVSKKSLRGQSGEYRPGFCYLDLDAVEAGLYTIVASTYEPQCMGSFSLQVAATSPQFQVFALPPEGHNMVPFVCSGKWNPDAGTAAGCSNYGQYLQNPQYLLHVPPSGQLPDATANPTTAFLTSAKGAYTNSTCGVRTPLA</sequence>
<dbReference type="PANTHER" id="PTHR46366">
    <property type="entry name" value="PRO-APOPTOTIC SERINE PROTEASE NMA111"/>
    <property type="match status" value="1"/>
</dbReference>
<dbReference type="EMBL" id="QUTF01006267">
    <property type="protein sequence ID" value="RHZ40701.1"/>
    <property type="molecule type" value="Genomic_DNA"/>
</dbReference>
<dbReference type="Proteomes" id="UP000286510">
    <property type="component" value="Unassembled WGS sequence"/>
</dbReference>
<organism evidence="1 2">
    <name type="scientific">Aphanomyces astaci</name>
    <name type="common">Crayfish plague agent</name>
    <dbReference type="NCBI Taxonomy" id="112090"/>
    <lineage>
        <taxon>Eukaryota</taxon>
        <taxon>Sar</taxon>
        <taxon>Stramenopiles</taxon>
        <taxon>Oomycota</taxon>
        <taxon>Saprolegniomycetes</taxon>
        <taxon>Saprolegniales</taxon>
        <taxon>Verrucalvaceae</taxon>
        <taxon>Aphanomyces</taxon>
    </lineage>
</organism>
<dbReference type="AlphaFoldDB" id="A0A3R6Y0N9"/>
<protein>
    <recommendedName>
        <fullName evidence="3">PDZ domain-containing protein</fullName>
    </recommendedName>
</protein>
<evidence type="ECO:0000313" key="1">
    <source>
        <dbReference type="EMBL" id="RHZ40701.1"/>
    </source>
</evidence>
<gene>
    <name evidence="1" type="ORF">DYB26_016149</name>
</gene>
<dbReference type="VEuPathDB" id="FungiDB:H257_11721"/>
<evidence type="ECO:0000313" key="2">
    <source>
        <dbReference type="Proteomes" id="UP000286510"/>
    </source>
</evidence>
<evidence type="ECO:0008006" key="3">
    <source>
        <dbReference type="Google" id="ProtNLM"/>
    </source>
</evidence>
<accession>A0A3R6Y0N9</accession>
<dbReference type="SUPFAM" id="SSF49758">
    <property type="entry name" value="Calpain large subunit, middle domain (domain III)"/>
    <property type="match status" value="2"/>
</dbReference>
<reference evidence="1 2" key="1">
    <citation type="submission" date="2018-08" db="EMBL/GenBank/DDBJ databases">
        <title>Aphanomyces genome sequencing and annotation.</title>
        <authorList>
            <person name="Minardi D."/>
            <person name="Oidtmann B."/>
            <person name="Van Der Giezen M."/>
            <person name="Studholme D.J."/>
        </authorList>
    </citation>
    <scope>NUCLEOTIDE SEQUENCE [LARGE SCALE GENOMIC DNA]</scope>
    <source>
        <strain evidence="1 2">FDL457</strain>
    </source>
</reference>
<feature type="non-terminal residue" evidence="1">
    <location>
        <position position="267"/>
    </location>
</feature>
<dbReference type="PANTHER" id="PTHR46366:SF1">
    <property type="entry name" value="PDZ DOMAIN-CONTAINING PROTEIN C1685.05"/>
    <property type="match status" value="1"/>
</dbReference>
<proteinExistence type="predicted"/>